<dbReference type="GO" id="GO:0006139">
    <property type="term" value="P:nucleobase-containing compound metabolic process"/>
    <property type="evidence" value="ECO:0007669"/>
    <property type="project" value="InterPro"/>
</dbReference>
<dbReference type="GO" id="GO:0008408">
    <property type="term" value="F:3'-5' exonuclease activity"/>
    <property type="evidence" value="ECO:0007669"/>
    <property type="project" value="InterPro"/>
</dbReference>
<evidence type="ECO:0000313" key="5">
    <source>
        <dbReference type="Proteomes" id="UP000288805"/>
    </source>
</evidence>
<accession>A0A438E1A3</accession>
<proteinExistence type="predicted"/>
<dbReference type="FunFam" id="3.30.420.10:FF:000054">
    <property type="entry name" value="Werner Syndrome-like exonuclease"/>
    <property type="match status" value="1"/>
</dbReference>
<dbReference type="Gene3D" id="3.30.420.10">
    <property type="entry name" value="Ribonuclease H-like superfamily/Ribonuclease H"/>
    <property type="match status" value="1"/>
</dbReference>
<dbReference type="Pfam" id="PF01612">
    <property type="entry name" value="DNA_pol_A_exo1"/>
    <property type="match status" value="1"/>
</dbReference>
<dbReference type="PANTHER" id="PTHR13620">
    <property type="entry name" value="3-5 EXONUCLEASE"/>
    <property type="match status" value="1"/>
</dbReference>
<evidence type="ECO:0000259" key="3">
    <source>
        <dbReference type="SMART" id="SM00474"/>
    </source>
</evidence>
<dbReference type="InterPro" id="IPR002562">
    <property type="entry name" value="3'-5'_exonuclease_dom"/>
</dbReference>
<dbReference type="PANTHER" id="PTHR13620:SF121">
    <property type="entry name" value="EMB|CAB82946.1-RELATED"/>
    <property type="match status" value="1"/>
</dbReference>
<dbReference type="EMBL" id="QGNW01001434">
    <property type="protein sequence ID" value="RVW41488.1"/>
    <property type="molecule type" value="Genomic_DNA"/>
</dbReference>
<dbReference type="AlphaFoldDB" id="A0A438E1A3"/>
<dbReference type="SMART" id="SM00474">
    <property type="entry name" value="35EXOc"/>
    <property type="match status" value="1"/>
</dbReference>
<organism evidence="4 5">
    <name type="scientific">Vitis vinifera</name>
    <name type="common">Grape</name>
    <dbReference type="NCBI Taxonomy" id="29760"/>
    <lineage>
        <taxon>Eukaryota</taxon>
        <taxon>Viridiplantae</taxon>
        <taxon>Streptophyta</taxon>
        <taxon>Embryophyta</taxon>
        <taxon>Tracheophyta</taxon>
        <taxon>Spermatophyta</taxon>
        <taxon>Magnoliopsida</taxon>
        <taxon>eudicotyledons</taxon>
        <taxon>Gunneridae</taxon>
        <taxon>Pentapetalae</taxon>
        <taxon>rosids</taxon>
        <taxon>Vitales</taxon>
        <taxon>Vitaceae</taxon>
        <taxon>Viteae</taxon>
        <taxon>Vitis</taxon>
    </lineage>
</organism>
<feature type="domain" description="3'-5' exonuclease" evidence="3">
    <location>
        <begin position="16"/>
        <end position="196"/>
    </location>
</feature>
<dbReference type="Proteomes" id="UP000288805">
    <property type="component" value="Unassembled WGS sequence"/>
</dbReference>
<comment type="caution">
    <text evidence="4">The sequence shown here is derived from an EMBL/GenBank/DDBJ whole genome shotgun (WGS) entry which is preliminary data.</text>
</comment>
<gene>
    <name evidence="4" type="primary">WEX_12</name>
    <name evidence="4" type="ORF">CK203_068229</name>
</gene>
<keyword evidence="1" id="KW-0540">Nuclease</keyword>
<keyword evidence="4" id="KW-0269">Exonuclease</keyword>
<dbReference type="GO" id="GO:0003676">
    <property type="term" value="F:nucleic acid binding"/>
    <property type="evidence" value="ECO:0007669"/>
    <property type="project" value="InterPro"/>
</dbReference>
<reference evidence="4 5" key="1">
    <citation type="journal article" date="2018" name="PLoS Genet.">
        <title>Population sequencing reveals clonal diversity and ancestral inbreeding in the grapevine cultivar Chardonnay.</title>
        <authorList>
            <person name="Roach M.J."/>
            <person name="Johnson D.L."/>
            <person name="Bohlmann J."/>
            <person name="van Vuuren H.J."/>
            <person name="Jones S.J."/>
            <person name="Pretorius I.S."/>
            <person name="Schmidt S.A."/>
            <person name="Borneman A.R."/>
        </authorList>
    </citation>
    <scope>NUCLEOTIDE SEQUENCE [LARGE SCALE GENOMIC DNA]</scope>
    <source>
        <strain evidence="5">cv. Chardonnay</strain>
        <tissue evidence="4">Leaf</tissue>
    </source>
</reference>
<evidence type="ECO:0000256" key="2">
    <source>
        <dbReference type="ARBA" id="ARBA00022801"/>
    </source>
</evidence>
<dbReference type="InterPro" id="IPR012337">
    <property type="entry name" value="RNaseH-like_sf"/>
</dbReference>
<keyword evidence="2" id="KW-0378">Hydrolase</keyword>
<protein>
    <submittedName>
        <fullName evidence="4">Werner Syndrome-like exonuclease</fullName>
    </submittedName>
</protein>
<dbReference type="InterPro" id="IPR036397">
    <property type="entry name" value="RNaseH_sf"/>
</dbReference>
<dbReference type="CDD" id="cd06141">
    <property type="entry name" value="WRN_exo"/>
    <property type="match status" value="1"/>
</dbReference>
<dbReference type="InterPro" id="IPR051132">
    <property type="entry name" value="3-5_Exonuclease_domain"/>
</dbReference>
<name>A0A438E1A3_VITVI</name>
<sequence>MSYTHLVSFDNKAIETTVTDRGSEVDSWVNTILAVYRGGDMIVGLDCEWSPTFLSGTSNRIATLQLCVDTKCLILQLFYMDYIPQSFKNFLSNPAVTFVGVEVESDAMKLRDEYELDCQETSNIRALACSFWPNLWYRRPGLKDLAFQIVGLLMQKPIHVCSSNWEARILSNEQVEYASIDAYASYRIGHRLLKEM</sequence>
<evidence type="ECO:0000313" key="4">
    <source>
        <dbReference type="EMBL" id="RVW41488.1"/>
    </source>
</evidence>
<evidence type="ECO:0000256" key="1">
    <source>
        <dbReference type="ARBA" id="ARBA00022722"/>
    </source>
</evidence>
<dbReference type="SUPFAM" id="SSF53098">
    <property type="entry name" value="Ribonuclease H-like"/>
    <property type="match status" value="1"/>
</dbReference>